<dbReference type="Gene3D" id="2.70.70.10">
    <property type="entry name" value="Glucose Permease (Domain IIA)"/>
    <property type="match status" value="1"/>
</dbReference>
<evidence type="ECO:0000313" key="9">
    <source>
        <dbReference type="Proteomes" id="UP000823863"/>
    </source>
</evidence>
<dbReference type="InterPro" id="IPR001127">
    <property type="entry name" value="PTS_EIIA_1_perm"/>
</dbReference>
<evidence type="ECO:0000256" key="1">
    <source>
        <dbReference type="ARBA" id="ARBA00004496"/>
    </source>
</evidence>
<reference evidence="8" key="1">
    <citation type="journal article" date="2021" name="PeerJ">
        <title>Extensive microbial diversity within the chicken gut microbiome revealed by metagenomics and culture.</title>
        <authorList>
            <person name="Gilroy R."/>
            <person name="Ravi A."/>
            <person name="Getino M."/>
            <person name="Pursley I."/>
            <person name="Horton D.L."/>
            <person name="Alikhan N.F."/>
            <person name="Baker D."/>
            <person name="Gharbi K."/>
            <person name="Hall N."/>
            <person name="Watson M."/>
            <person name="Adriaenssens E.M."/>
            <person name="Foster-Nyarko E."/>
            <person name="Jarju S."/>
            <person name="Secka A."/>
            <person name="Antonio M."/>
            <person name="Oren A."/>
            <person name="Chaudhuri R.R."/>
            <person name="La Ragione R."/>
            <person name="Hildebrand F."/>
            <person name="Pallen M.J."/>
        </authorList>
    </citation>
    <scope>NUCLEOTIDE SEQUENCE</scope>
    <source>
        <strain evidence="8">CHK198-12963</strain>
    </source>
</reference>
<dbReference type="InterPro" id="IPR050890">
    <property type="entry name" value="PTS_EIIA_component"/>
</dbReference>
<dbReference type="Pfam" id="PF00358">
    <property type="entry name" value="PTS_EIIA_1"/>
    <property type="match status" value="1"/>
</dbReference>
<proteinExistence type="predicted"/>
<reference evidence="8" key="2">
    <citation type="submission" date="2021-04" db="EMBL/GenBank/DDBJ databases">
        <authorList>
            <person name="Gilroy R."/>
        </authorList>
    </citation>
    <scope>NUCLEOTIDE SEQUENCE</scope>
    <source>
        <strain evidence="8">CHK198-12963</strain>
    </source>
</reference>
<comment type="subcellular location">
    <subcellularLocation>
        <location evidence="1">Cytoplasm</location>
    </subcellularLocation>
</comment>
<feature type="domain" description="PTS EIIA type-1" evidence="7">
    <location>
        <begin position="33"/>
        <end position="137"/>
    </location>
</feature>
<dbReference type="GO" id="GO:0005737">
    <property type="term" value="C:cytoplasm"/>
    <property type="evidence" value="ECO:0007669"/>
    <property type="project" value="UniProtKB-SubCell"/>
</dbReference>
<keyword evidence="5" id="KW-0598">Phosphotransferase system</keyword>
<evidence type="ECO:0000259" key="7">
    <source>
        <dbReference type="PROSITE" id="PS51093"/>
    </source>
</evidence>
<comment type="caution">
    <text evidence="8">The sequence shown here is derived from an EMBL/GenBank/DDBJ whole genome shotgun (WGS) entry which is preliminary data.</text>
</comment>
<keyword evidence="4" id="KW-0808">Transferase</keyword>
<evidence type="ECO:0000256" key="3">
    <source>
        <dbReference type="ARBA" id="ARBA00022597"/>
    </source>
</evidence>
<evidence type="ECO:0000256" key="5">
    <source>
        <dbReference type="ARBA" id="ARBA00022683"/>
    </source>
</evidence>
<dbReference type="PROSITE" id="PS51093">
    <property type="entry name" value="PTS_EIIA_TYPE_1"/>
    <property type="match status" value="1"/>
</dbReference>
<dbReference type="SUPFAM" id="SSF51261">
    <property type="entry name" value="Duplicated hybrid motif"/>
    <property type="match status" value="1"/>
</dbReference>
<dbReference type="NCBIfam" id="TIGR00830">
    <property type="entry name" value="PTBA"/>
    <property type="match status" value="1"/>
</dbReference>
<dbReference type="Proteomes" id="UP000823863">
    <property type="component" value="Unassembled WGS sequence"/>
</dbReference>
<evidence type="ECO:0000256" key="6">
    <source>
        <dbReference type="ARBA" id="ARBA00022777"/>
    </source>
</evidence>
<evidence type="ECO:0000256" key="4">
    <source>
        <dbReference type="ARBA" id="ARBA00022679"/>
    </source>
</evidence>
<dbReference type="PANTHER" id="PTHR45008">
    <property type="entry name" value="PTS SYSTEM GLUCOSE-SPECIFIC EIIA COMPONENT"/>
    <property type="match status" value="1"/>
</dbReference>
<accession>A0A9D2TG88</accession>
<dbReference type="GO" id="GO:0009401">
    <property type="term" value="P:phosphoenolpyruvate-dependent sugar phosphotransferase system"/>
    <property type="evidence" value="ECO:0007669"/>
    <property type="project" value="UniProtKB-KW"/>
</dbReference>
<evidence type="ECO:0000313" key="8">
    <source>
        <dbReference type="EMBL" id="HJC67946.1"/>
    </source>
</evidence>
<sequence length="162" mass="17208">MLKGLKSLFGSKEKHVIVSPMAGKAIPMSQVNDPTFSQEILGKGVAIIPSEGEVKAPVNGTVSMIFDTKHAVSMTADNGAEIIIHIGLDTVELKGEHFTALAEAGQKVTAGTPLVRFDMEKIKEAGYDVVTPVIVCNTPQFPNMVCKTGMDVKAGDVIIELD</sequence>
<keyword evidence="2" id="KW-0813">Transport</keyword>
<gene>
    <name evidence="8" type="ORF">H9931_14760</name>
</gene>
<dbReference type="PANTHER" id="PTHR45008:SF1">
    <property type="entry name" value="PTS SYSTEM GLUCOSE-SPECIFIC EIIA COMPONENT"/>
    <property type="match status" value="1"/>
</dbReference>
<dbReference type="AlphaFoldDB" id="A0A9D2TG88"/>
<organism evidence="8 9">
    <name type="scientific">Candidatus Enterocloster excrementigallinarum</name>
    <dbReference type="NCBI Taxonomy" id="2838558"/>
    <lineage>
        <taxon>Bacteria</taxon>
        <taxon>Bacillati</taxon>
        <taxon>Bacillota</taxon>
        <taxon>Clostridia</taxon>
        <taxon>Lachnospirales</taxon>
        <taxon>Lachnospiraceae</taxon>
        <taxon>Enterocloster</taxon>
    </lineage>
</organism>
<dbReference type="InterPro" id="IPR011055">
    <property type="entry name" value="Dup_hybrid_motif"/>
</dbReference>
<protein>
    <submittedName>
        <fullName evidence="8">PTS glucose transporter subunit IIA</fullName>
    </submittedName>
</protein>
<dbReference type="GO" id="GO:0016301">
    <property type="term" value="F:kinase activity"/>
    <property type="evidence" value="ECO:0007669"/>
    <property type="project" value="UniProtKB-KW"/>
</dbReference>
<keyword evidence="3 8" id="KW-0762">Sugar transport</keyword>
<dbReference type="PROSITE" id="PS00371">
    <property type="entry name" value="PTS_EIIA_TYPE_1_HIS"/>
    <property type="match status" value="1"/>
</dbReference>
<keyword evidence="6" id="KW-0418">Kinase</keyword>
<dbReference type="EMBL" id="DWWB01000088">
    <property type="protein sequence ID" value="HJC67946.1"/>
    <property type="molecule type" value="Genomic_DNA"/>
</dbReference>
<name>A0A9D2TG88_9FIRM</name>
<evidence type="ECO:0000256" key="2">
    <source>
        <dbReference type="ARBA" id="ARBA00022448"/>
    </source>
</evidence>
<dbReference type="FunFam" id="2.70.70.10:FF:000001">
    <property type="entry name" value="PTS system glucose-specific IIA component"/>
    <property type="match status" value="1"/>
</dbReference>